<reference evidence="2" key="1">
    <citation type="submission" date="2013-08" db="EMBL/GenBank/DDBJ databases">
        <authorList>
            <person name="Mendez C."/>
            <person name="Richter M."/>
            <person name="Ferrer M."/>
            <person name="Sanchez J."/>
        </authorList>
    </citation>
    <scope>NUCLEOTIDE SEQUENCE</scope>
</reference>
<dbReference type="Gene3D" id="3.40.50.970">
    <property type="match status" value="1"/>
</dbReference>
<dbReference type="GO" id="GO:0006098">
    <property type="term" value="P:pentose-phosphate shunt"/>
    <property type="evidence" value="ECO:0007669"/>
    <property type="project" value="TreeGrafter"/>
</dbReference>
<dbReference type="InterPro" id="IPR033247">
    <property type="entry name" value="Transketolase_fam"/>
</dbReference>
<evidence type="ECO:0000313" key="2">
    <source>
        <dbReference type="EMBL" id="EQD52083.1"/>
    </source>
</evidence>
<dbReference type="GO" id="GO:0005829">
    <property type="term" value="C:cytosol"/>
    <property type="evidence" value="ECO:0007669"/>
    <property type="project" value="TreeGrafter"/>
</dbReference>
<gene>
    <name evidence="2" type="ORF">B2A_06708</name>
</gene>
<dbReference type="SUPFAM" id="SSF52518">
    <property type="entry name" value="Thiamin diphosphate-binding fold (THDP-binding)"/>
    <property type="match status" value="1"/>
</dbReference>
<reference evidence="2" key="2">
    <citation type="journal article" date="2014" name="ISME J.">
        <title>Microbial stratification in low pH oxic and suboxic macroscopic growths along an acid mine drainage.</title>
        <authorList>
            <person name="Mendez-Garcia C."/>
            <person name="Mesa V."/>
            <person name="Sprenger R.R."/>
            <person name="Richter M."/>
            <person name="Diez M.S."/>
            <person name="Solano J."/>
            <person name="Bargiela R."/>
            <person name="Golyshina O.V."/>
            <person name="Manteca A."/>
            <person name="Ramos J.L."/>
            <person name="Gallego J.R."/>
            <person name="Llorente I."/>
            <person name="Martins Dos Santos V.A."/>
            <person name="Jensen O.N."/>
            <person name="Pelaez A.I."/>
            <person name="Sanchez J."/>
            <person name="Ferrer M."/>
        </authorList>
    </citation>
    <scope>NUCLEOTIDE SEQUENCE</scope>
</reference>
<feature type="non-terminal residue" evidence="2">
    <location>
        <position position="164"/>
    </location>
</feature>
<accession>T1A5A8</accession>
<dbReference type="PANTHER" id="PTHR43522">
    <property type="entry name" value="TRANSKETOLASE"/>
    <property type="match status" value="1"/>
</dbReference>
<dbReference type="InterPro" id="IPR005474">
    <property type="entry name" value="Transketolase_N"/>
</dbReference>
<name>T1A5A8_9ZZZZ</name>
<dbReference type="Pfam" id="PF00456">
    <property type="entry name" value="Transketolase_N"/>
    <property type="match status" value="1"/>
</dbReference>
<dbReference type="InterPro" id="IPR029061">
    <property type="entry name" value="THDP-binding"/>
</dbReference>
<dbReference type="EC" id="1.2.4.4" evidence="2"/>
<organism evidence="2">
    <name type="scientific">mine drainage metagenome</name>
    <dbReference type="NCBI Taxonomy" id="410659"/>
    <lineage>
        <taxon>unclassified sequences</taxon>
        <taxon>metagenomes</taxon>
        <taxon>ecological metagenomes</taxon>
    </lineage>
</organism>
<keyword evidence="2" id="KW-0560">Oxidoreductase</keyword>
<dbReference type="GO" id="GO:0004802">
    <property type="term" value="F:transketolase activity"/>
    <property type="evidence" value="ECO:0007669"/>
    <property type="project" value="TreeGrafter"/>
</dbReference>
<evidence type="ECO:0000259" key="1">
    <source>
        <dbReference type="Pfam" id="PF00456"/>
    </source>
</evidence>
<feature type="domain" description="Transketolase N-terminal" evidence="1">
    <location>
        <begin position="2"/>
        <end position="163"/>
    </location>
</feature>
<dbReference type="EMBL" id="AUZZ01004763">
    <property type="protein sequence ID" value="EQD52083.1"/>
    <property type="molecule type" value="Genomic_DNA"/>
</dbReference>
<dbReference type="PANTHER" id="PTHR43522:SF2">
    <property type="entry name" value="TRANSKETOLASE 1-RELATED"/>
    <property type="match status" value="1"/>
</dbReference>
<sequence length="164" mass="17317">MTPGHPERGVTPGVEVTTGPLGQGFGNGVGMAIAERALAYRYNRPGEVIVDHRTFVLCGDGDLMEGVSAEAASLAGHLGLGKLICLYDDNHITLDGPASMSFTEDVLGRFGAYGWQVQRVEDGTLDLEGIDQAIQAAIADESRPSLIAVRTHIGYGAPHKQDSN</sequence>
<dbReference type="AlphaFoldDB" id="T1A5A8"/>
<dbReference type="GO" id="GO:0003863">
    <property type="term" value="F:branched-chain 2-oxo acid dehydrogenase activity"/>
    <property type="evidence" value="ECO:0007669"/>
    <property type="project" value="UniProtKB-EC"/>
</dbReference>
<proteinExistence type="predicted"/>
<protein>
    <submittedName>
        <fullName evidence="2">Transketolase</fullName>
        <ecNumber evidence="2">1.2.4.4</ecNumber>
    </submittedName>
</protein>
<comment type="caution">
    <text evidence="2">The sequence shown here is derived from an EMBL/GenBank/DDBJ whole genome shotgun (WGS) entry which is preliminary data.</text>
</comment>